<reference evidence="9 10" key="1">
    <citation type="journal article" date="2024" name="Commun. Biol.">
        <title>Comparative genomic analysis of thermophilic fungi reveals convergent evolutionary adaptations and gene losses.</title>
        <authorList>
            <person name="Steindorff A.S."/>
            <person name="Aguilar-Pontes M.V."/>
            <person name="Robinson A.J."/>
            <person name="Andreopoulos B."/>
            <person name="LaButti K."/>
            <person name="Kuo A."/>
            <person name="Mondo S."/>
            <person name="Riley R."/>
            <person name="Otillar R."/>
            <person name="Haridas S."/>
            <person name="Lipzen A."/>
            <person name="Grimwood J."/>
            <person name="Schmutz J."/>
            <person name="Clum A."/>
            <person name="Reid I.D."/>
            <person name="Moisan M.C."/>
            <person name="Butler G."/>
            <person name="Nguyen T.T.M."/>
            <person name="Dewar K."/>
            <person name="Conant G."/>
            <person name="Drula E."/>
            <person name="Henrissat B."/>
            <person name="Hansel C."/>
            <person name="Singer S."/>
            <person name="Hutchinson M.I."/>
            <person name="de Vries R.P."/>
            <person name="Natvig D.O."/>
            <person name="Powell A.J."/>
            <person name="Tsang A."/>
            <person name="Grigoriev I.V."/>
        </authorList>
    </citation>
    <scope>NUCLEOTIDE SEQUENCE [LARGE SCALE GENOMIC DNA]</scope>
    <source>
        <strain evidence="9 10">ATCC 24622</strain>
    </source>
</reference>
<dbReference type="Pfam" id="PF04082">
    <property type="entry name" value="Fungal_trans"/>
    <property type="match status" value="1"/>
</dbReference>
<dbReference type="PANTHER" id="PTHR40626:SF30">
    <property type="entry name" value="FINGER DOMAIN PROTEIN, PUTATIVE (AFU_ORTHOLOGUE AFUA_4G13600)-RELATED"/>
    <property type="match status" value="1"/>
</dbReference>
<accession>A0ABR3V1V2</accession>
<organism evidence="9 10">
    <name type="scientific">Phialemonium thermophilum</name>
    <dbReference type="NCBI Taxonomy" id="223376"/>
    <lineage>
        <taxon>Eukaryota</taxon>
        <taxon>Fungi</taxon>
        <taxon>Dikarya</taxon>
        <taxon>Ascomycota</taxon>
        <taxon>Pezizomycotina</taxon>
        <taxon>Sordariomycetes</taxon>
        <taxon>Sordariomycetidae</taxon>
        <taxon>Cephalothecales</taxon>
        <taxon>Cephalothecaceae</taxon>
        <taxon>Phialemonium</taxon>
    </lineage>
</organism>
<keyword evidence="3" id="KW-0677">Repeat</keyword>
<keyword evidence="4" id="KW-0863">Zinc-finger</keyword>
<evidence type="ECO:0000256" key="1">
    <source>
        <dbReference type="ARBA" id="ARBA00004123"/>
    </source>
</evidence>
<keyword evidence="2" id="KW-0479">Metal-binding</keyword>
<evidence type="ECO:0000256" key="3">
    <source>
        <dbReference type="ARBA" id="ARBA00022737"/>
    </source>
</evidence>
<evidence type="ECO:0000313" key="10">
    <source>
        <dbReference type="Proteomes" id="UP001586593"/>
    </source>
</evidence>
<comment type="caution">
    <text evidence="9">The sequence shown here is derived from an EMBL/GenBank/DDBJ whole genome shotgun (WGS) entry which is preliminary data.</text>
</comment>
<dbReference type="InterPro" id="IPR051059">
    <property type="entry name" value="VerF-like"/>
</dbReference>
<evidence type="ECO:0000256" key="2">
    <source>
        <dbReference type="ARBA" id="ARBA00022723"/>
    </source>
</evidence>
<evidence type="ECO:0000313" key="9">
    <source>
        <dbReference type="EMBL" id="KAL1835248.1"/>
    </source>
</evidence>
<dbReference type="PANTHER" id="PTHR40626">
    <property type="entry name" value="MIP31509P"/>
    <property type="match status" value="1"/>
</dbReference>
<evidence type="ECO:0000256" key="5">
    <source>
        <dbReference type="ARBA" id="ARBA00022833"/>
    </source>
</evidence>
<evidence type="ECO:0000256" key="6">
    <source>
        <dbReference type="ARBA" id="ARBA00023242"/>
    </source>
</evidence>
<dbReference type="CDD" id="cd12148">
    <property type="entry name" value="fungal_TF_MHR"/>
    <property type="match status" value="1"/>
</dbReference>
<feature type="region of interest" description="Disordered" evidence="7">
    <location>
        <begin position="142"/>
        <end position="162"/>
    </location>
</feature>
<dbReference type="Proteomes" id="UP001586593">
    <property type="component" value="Unassembled WGS sequence"/>
</dbReference>
<dbReference type="EMBL" id="JAZHXJ010003321">
    <property type="protein sequence ID" value="KAL1835248.1"/>
    <property type="molecule type" value="Genomic_DNA"/>
</dbReference>
<evidence type="ECO:0000256" key="7">
    <source>
        <dbReference type="SAM" id="MobiDB-lite"/>
    </source>
</evidence>
<sequence>MEGPEVVLPGPQPLPRQTRASMALYVEVYWSRFHPLYPVVHRATFGSSAEEVLRCAMAAVGTQYLDDAEHRRRGNQLHEYAWQEIKRILQWDIQVMQAILLCELFARFRGRKAATKPSKPFASLCSRVGGSVLAPRLVGSAPEPRRVGRESGTMASGVSFDA</sequence>
<gene>
    <name evidence="9" type="ORF">VTK73DRAFT_5931</name>
</gene>
<keyword evidence="10" id="KW-1185">Reference proteome</keyword>
<dbReference type="InterPro" id="IPR007219">
    <property type="entry name" value="XnlR_reg_dom"/>
</dbReference>
<name>A0ABR3V1V2_9PEZI</name>
<comment type="subcellular location">
    <subcellularLocation>
        <location evidence="1">Nucleus</location>
    </subcellularLocation>
</comment>
<feature type="domain" description="Xylanolytic transcriptional activator regulatory" evidence="8">
    <location>
        <begin position="27"/>
        <end position="112"/>
    </location>
</feature>
<keyword evidence="5" id="KW-0862">Zinc</keyword>
<evidence type="ECO:0000259" key="8">
    <source>
        <dbReference type="Pfam" id="PF04082"/>
    </source>
</evidence>
<keyword evidence="6" id="KW-0539">Nucleus</keyword>
<evidence type="ECO:0000256" key="4">
    <source>
        <dbReference type="ARBA" id="ARBA00022771"/>
    </source>
</evidence>
<protein>
    <recommendedName>
        <fullName evidence="8">Xylanolytic transcriptional activator regulatory domain-containing protein</fullName>
    </recommendedName>
</protein>
<proteinExistence type="predicted"/>